<keyword evidence="2" id="KW-0808">Transferase</keyword>
<dbReference type="RefSeq" id="WP_068812085.1">
    <property type="nucleotide sequence ID" value="NZ_BMIY01000004.1"/>
</dbReference>
<dbReference type="InterPro" id="IPR037143">
    <property type="entry name" value="4-PPantetheinyl_Trfase_dom_sf"/>
</dbReference>
<dbReference type="Proteomes" id="UP000627715">
    <property type="component" value="Unassembled WGS sequence"/>
</dbReference>
<proteinExistence type="inferred from homology"/>
<evidence type="ECO:0000259" key="3">
    <source>
        <dbReference type="Pfam" id="PF01648"/>
    </source>
</evidence>
<name>A0A917GT34_9GAMM</name>
<sequence length="287" mass="32599">MTVQDLWLLPLPDMSLELLLEREGHVLAEAEKAQLDNKRLPKGKHMYAFTRIALRHVLSRYETHVAPGEWQFSRKSAGKPIIGWPESSLHFNLTHADDLLVIAVCNHAEVGVDVEALDREVDVMALSVRYYQPQEIRALSAMSEESARRHRFLTLWTLKEAAVKATGKGLSRALRDFSFTLQAPGSIQVEQIGEAGQVAVQGKEHGNEHGKEQCTEPVDEQINEQELYPEFWTFTWLDYLLSTAMLRPAKLSEASAASKTSLADWRCFSWKWPDLPVTETLPLQWHS</sequence>
<dbReference type="GO" id="GO:0000287">
    <property type="term" value="F:magnesium ion binding"/>
    <property type="evidence" value="ECO:0007669"/>
    <property type="project" value="InterPro"/>
</dbReference>
<feature type="domain" description="4'-phosphopantetheinyl transferase" evidence="3">
    <location>
        <begin position="110"/>
        <end position="206"/>
    </location>
</feature>
<dbReference type="GO" id="GO:0008897">
    <property type="term" value="F:holo-[acyl-carrier-protein] synthase activity"/>
    <property type="evidence" value="ECO:0007669"/>
    <property type="project" value="InterPro"/>
</dbReference>
<dbReference type="AlphaFoldDB" id="A0A917GT34"/>
<reference evidence="4" key="1">
    <citation type="journal article" date="2014" name="Int. J. Syst. Evol. Microbiol.">
        <title>Complete genome sequence of Corynebacterium casei LMG S-19264T (=DSM 44701T), isolated from a smear-ripened cheese.</title>
        <authorList>
            <consortium name="US DOE Joint Genome Institute (JGI-PGF)"/>
            <person name="Walter F."/>
            <person name="Albersmeier A."/>
            <person name="Kalinowski J."/>
            <person name="Ruckert C."/>
        </authorList>
    </citation>
    <scope>NUCLEOTIDE SEQUENCE</scope>
    <source>
        <strain evidence="4">CGMCC 1.15425</strain>
    </source>
</reference>
<comment type="caution">
    <text evidence="4">The sequence shown here is derived from an EMBL/GenBank/DDBJ whole genome shotgun (WGS) entry which is preliminary data.</text>
</comment>
<dbReference type="InterPro" id="IPR008278">
    <property type="entry name" value="4-PPantetheinyl_Trfase_dom"/>
</dbReference>
<comment type="similarity">
    <text evidence="1">Belongs to the P-Pant transferase superfamily. Gsp/Sfp/HetI/AcpT family.</text>
</comment>
<gene>
    <name evidence="4" type="ORF">GCM10011403_11140</name>
</gene>
<reference evidence="4" key="2">
    <citation type="submission" date="2020-09" db="EMBL/GenBank/DDBJ databases">
        <authorList>
            <person name="Sun Q."/>
            <person name="Zhou Y."/>
        </authorList>
    </citation>
    <scope>NUCLEOTIDE SEQUENCE</scope>
    <source>
        <strain evidence="4">CGMCC 1.15425</strain>
    </source>
</reference>
<evidence type="ECO:0000313" key="4">
    <source>
        <dbReference type="EMBL" id="GGG55798.1"/>
    </source>
</evidence>
<evidence type="ECO:0000256" key="2">
    <source>
        <dbReference type="ARBA" id="ARBA00022679"/>
    </source>
</evidence>
<protein>
    <recommendedName>
        <fullName evidence="3">4'-phosphopantetheinyl transferase domain-containing protein</fullName>
    </recommendedName>
</protein>
<dbReference type="SUPFAM" id="SSF56214">
    <property type="entry name" value="4'-phosphopantetheinyl transferase"/>
    <property type="match status" value="2"/>
</dbReference>
<dbReference type="PANTHER" id="PTHR12215">
    <property type="entry name" value="PHOSPHOPANTETHEINE TRANSFERASE"/>
    <property type="match status" value="1"/>
</dbReference>
<dbReference type="OrthoDB" id="9808281at2"/>
<dbReference type="PANTHER" id="PTHR12215:SF15">
    <property type="entry name" value="4'-PHOSPHOPANTETHEINYL TRANSFERASE SUPERFAMILY-RELATED"/>
    <property type="match status" value="1"/>
</dbReference>
<dbReference type="Pfam" id="PF01648">
    <property type="entry name" value="ACPS"/>
    <property type="match status" value="1"/>
</dbReference>
<dbReference type="InterPro" id="IPR050559">
    <property type="entry name" value="P-Pant_transferase_sf"/>
</dbReference>
<dbReference type="EMBL" id="BMIY01000004">
    <property type="protein sequence ID" value="GGG55798.1"/>
    <property type="molecule type" value="Genomic_DNA"/>
</dbReference>
<evidence type="ECO:0000256" key="1">
    <source>
        <dbReference type="ARBA" id="ARBA00010990"/>
    </source>
</evidence>
<organism evidence="4 5">
    <name type="scientific">Pseudohongiella nitratireducens</name>
    <dbReference type="NCBI Taxonomy" id="1768907"/>
    <lineage>
        <taxon>Bacteria</taxon>
        <taxon>Pseudomonadati</taxon>
        <taxon>Pseudomonadota</taxon>
        <taxon>Gammaproteobacteria</taxon>
        <taxon>Pseudomonadales</taxon>
        <taxon>Pseudohongiellaceae</taxon>
        <taxon>Pseudohongiella</taxon>
    </lineage>
</organism>
<keyword evidence="5" id="KW-1185">Reference proteome</keyword>
<evidence type="ECO:0000313" key="5">
    <source>
        <dbReference type="Proteomes" id="UP000627715"/>
    </source>
</evidence>
<accession>A0A917GT34</accession>
<dbReference type="Gene3D" id="3.90.470.20">
    <property type="entry name" value="4'-phosphopantetheinyl transferase domain"/>
    <property type="match status" value="2"/>
</dbReference>
<dbReference type="GO" id="GO:0019878">
    <property type="term" value="P:lysine biosynthetic process via aminoadipic acid"/>
    <property type="evidence" value="ECO:0007669"/>
    <property type="project" value="TreeGrafter"/>
</dbReference>
<dbReference type="GO" id="GO:0005829">
    <property type="term" value="C:cytosol"/>
    <property type="evidence" value="ECO:0007669"/>
    <property type="project" value="TreeGrafter"/>
</dbReference>